<evidence type="ECO:0000256" key="2">
    <source>
        <dbReference type="ARBA" id="ARBA00012254"/>
    </source>
</evidence>
<organism evidence="6">
    <name type="scientific">hydrothermal vent metagenome</name>
    <dbReference type="NCBI Taxonomy" id="652676"/>
    <lineage>
        <taxon>unclassified sequences</taxon>
        <taxon>metagenomes</taxon>
        <taxon>ecological metagenomes</taxon>
    </lineage>
</organism>
<dbReference type="PANTHER" id="PTHR43369:SF2">
    <property type="entry name" value="PHOSPHORIBOSYLGLYCINAMIDE FORMYLTRANSFERASE"/>
    <property type="match status" value="1"/>
</dbReference>
<evidence type="ECO:0000313" key="6">
    <source>
        <dbReference type="EMBL" id="VAW91465.1"/>
    </source>
</evidence>
<dbReference type="GO" id="GO:0006189">
    <property type="term" value="P:'de novo' IMP biosynthetic process"/>
    <property type="evidence" value="ECO:0007669"/>
    <property type="project" value="InterPro"/>
</dbReference>
<dbReference type="GO" id="GO:0005829">
    <property type="term" value="C:cytosol"/>
    <property type="evidence" value="ECO:0007669"/>
    <property type="project" value="TreeGrafter"/>
</dbReference>
<reference evidence="6" key="1">
    <citation type="submission" date="2018-06" db="EMBL/GenBank/DDBJ databases">
        <authorList>
            <person name="Zhirakovskaya E."/>
        </authorList>
    </citation>
    <scope>NUCLEOTIDE SEQUENCE</scope>
</reference>
<dbReference type="InterPro" id="IPR004607">
    <property type="entry name" value="GART"/>
</dbReference>
<name>A0A3B0ZDH1_9ZZZZ</name>
<feature type="domain" description="Formyl transferase N-terminal" evidence="5">
    <location>
        <begin position="5"/>
        <end position="183"/>
    </location>
</feature>
<keyword evidence="3 6" id="KW-0808">Transferase</keyword>
<dbReference type="EC" id="2.1.2.2" evidence="2"/>
<dbReference type="SUPFAM" id="SSF53328">
    <property type="entry name" value="Formyltransferase"/>
    <property type="match status" value="1"/>
</dbReference>
<evidence type="ECO:0000256" key="4">
    <source>
        <dbReference type="ARBA" id="ARBA00022755"/>
    </source>
</evidence>
<dbReference type="AlphaFoldDB" id="A0A3B0ZDH1"/>
<sequence length="214" mass="23768">MSFAIAVLLSGNGSNLQAIMNAIAQHELDVVIKVVISDRLDAKGLERARDAGIPAIFIEPAKYQLREQFDDALSVILNDYHVSLVVLAGFMRILSDKFVSRYLGKLINIHPSLLPKYKGLNTHQRVIDAGELEHGASVHFVTPKLDDGPIIIQSGVEVVAGESSEQLKQKIHKIEHIIYPRAINWISKARVELKNGRVFLDGLVIDEIKHNIVI</sequence>
<accession>A0A3B0ZDH1</accession>
<evidence type="ECO:0000259" key="5">
    <source>
        <dbReference type="Pfam" id="PF00551"/>
    </source>
</evidence>
<dbReference type="Pfam" id="PF00551">
    <property type="entry name" value="Formyl_trans_N"/>
    <property type="match status" value="1"/>
</dbReference>
<keyword evidence="4" id="KW-0658">Purine biosynthesis</keyword>
<protein>
    <recommendedName>
        <fullName evidence="2">phosphoribosylglycinamide formyltransferase 1</fullName>
        <ecNumber evidence="2">2.1.2.2</ecNumber>
    </recommendedName>
</protein>
<evidence type="ECO:0000256" key="3">
    <source>
        <dbReference type="ARBA" id="ARBA00022679"/>
    </source>
</evidence>
<gene>
    <name evidence="6" type="ORF">MNBD_GAMMA22-2735</name>
</gene>
<evidence type="ECO:0000256" key="1">
    <source>
        <dbReference type="ARBA" id="ARBA00005054"/>
    </source>
</evidence>
<dbReference type="InterPro" id="IPR036477">
    <property type="entry name" value="Formyl_transf_N_sf"/>
</dbReference>
<dbReference type="NCBIfam" id="TIGR00639">
    <property type="entry name" value="PurN"/>
    <property type="match status" value="1"/>
</dbReference>
<dbReference type="HAMAP" id="MF_01930">
    <property type="entry name" value="PurN"/>
    <property type="match status" value="1"/>
</dbReference>
<dbReference type="EMBL" id="UOFS01000006">
    <property type="protein sequence ID" value="VAW91465.1"/>
    <property type="molecule type" value="Genomic_DNA"/>
</dbReference>
<dbReference type="GO" id="GO:0004644">
    <property type="term" value="F:phosphoribosylglycinamide formyltransferase activity"/>
    <property type="evidence" value="ECO:0007669"/>
    <property type="project" value="UniProtKB-EC"/>
</dbReference>
<dbReference type="InterPro" id="IPR002376">
    <property type="entry name" value="Formyl_transf_N"/>
</dbReference>
<dbReference type="Gene3D" id="3.40.50.170">
    <property type="entry name" value="Formyl transferase, N-terminal domain"/>
    <property type="match status" value="1"/>
</dbReference>
<dbReference type="PANTHER" id="PTHR43369">
    <property type="entry name" value="PHOSPHORIBOSYLGLYCINAMIDE FORMYLTRANSFERASE"/>
    <property type="match status" value="1"/>
</dbReference>
<comment type="pathway">
    <text evidence="1">Purine metabolism; IMP biosynthesis via de novo pathway; N(2)-formyl-N(1)-(5-phospho-D-ribosyl)glycinamide from N(1)-(5-phospho-D-ribosyl)glycinamide (10-formyl THF route): step 1/1.</text>
</comment>
<dbReference type="CDD" id="cd08645">
    <property type="entry name" value="FMT_core_GART"/>
    <property type="match status" value="1"/>
</dbReference>
<proteinExistence type="inferred from homology"/>